<dbReference type="OrthoDB" id="2352933at2"/>
<evidence type="ECO:0000313" key="2">
    <source>
        <dbReference type="Proteomes" id="UP000251213"/>
    </source>
</evidence>
<dbReference type="Gene3D" id="2.40.128.20">
    <property type="match status" value="1"/>
</dbReference>
<organism evidence="1 2">
    <name type="scientific">Thermoflavimicrobium daqui</name>
    <dbReference type="NCBI Taxonomy" id="2137476"/>
    <lineage>
        <taxon>Bacteria</taxon>
        <taxon>Bacillati</taxon>
        <taxon>Bacillota</taxon>
        <taxon>Bacilli</taxon>
        <taxon>Bacillales</taxon>
        <taxon>Thermoactinomycetaceae</taxon>
        <taxon>Thermoflavimicrobium</taxon>
    </lineage>
</organism>
<accession>A0A364K3G5</accession>
<gene>
    <name evidence="1" type="ORF">DL897_11815</name>
</gene>
<keyword evidence="2" id="KW-1185">Reference proteome</keyword>
<proteinExistence type="predicted"/>
<evidence type="ECO:0000313" key="1">
    <source>
        <dbReference type="EMBL" id="RAL23369.1"/>
    </source>
</evidence>
<dbReference type="InterPro" id="IPR015231">
    <property type="entry name" value="DUF1934"/>
</dbReference>
<dbReference type="Proteomes" id="UP000251213">
    <property type="component" value="Unassembled WGS sequence"/>
</dbReference>
<sequence length="146" mass="17193">MLIPIKIHIESIIHHEQEDQPEVIKQDLAGTFALRGDEWVLRYKENEGTPDETRTAVKSTQDQITIIRHGAISYRQTYRPQETMTSMIHTPAGQTEMDVHTLYYLRERDEFHGLIRFSFHLTMGQEKLGNYQLTIRWTEGKFDEFA</sequence>
<name>A0A364K3G5_9BACL</name>
<comment type="caution">
    <text evidence="1">The sequence shown here is derived from an EMBL/GenBank/DDBJ whole genome shotgun (WGS) entry which is preliminary data.</text>
</comment>
<dbReference type="Pfam" id="PF09148">
    <property type="entry name" value="DUF1934"/>
    <property type="match status" value="1"/>
</dbReference>
<dbReference type="SUPFAM" id="SSF50814">
    <property type="entry name" value="Lipocalins"/>
    <property type="match status" value="1"/>
</dbReference>
<reference evidence="1 2" key="1">
    <citation type="submission" date="2018-06" db="EMBL/GenBank/DDBJ databases">
        <title>Thermoflavimicrobium daqus sp. nov., a thermophilic microbe isolated from Moutai-flavour Daqu.</title>
        <authorList>
            <person name="Wang X."/>
            <person name="Zhou H."/>
        </authorList>
    </citation>
    <scope>NUCLEOTIDE SEQUENCE [LARGE SCALE GENOMIC DNA]</scope>
    <source>
        <strain evidence="1 2">FBKL4.011</strain>
    </source>
</reference>
<reference evidence="1 2" key="2">
    <citation type="submission" date="2018-06" db="EMBL/GenBank/DDBJ databases">
        <authorList>
            <person name="Zhirakovskaya E."/>
        </authorList>
    </citation>
    <scope>NUCLEOTIDE SEQUENCE [LARGE SCALE GENOMIC DNA]</scope>
    <source>
        <strain evidence="1 2">FBKL4.011</strain>
    </source>
</reference>
<evidence type="ECO:0008006" key="3">
    <source>
        <dbReference type="Google" id="ProtNLM"/>
    </source>
</evidence>
<dbReference type="InterPro" id="IPR012674">
    <property type="entry name" value="Calycin"/>
</dbReference>
<dbReference type="AlphaFoldDB" id="A0A364K3G5"/>
<dbReference type="EMBL" id="QJKK01000006">
    <property type="protein sequence ID" value="RAL23369.1"/>
    <property type="molecule type" value="Genomic_DNA"/>
</dbReference>
<protein>
    <recommendedName>
        <fullName evidence="3">DUF1934 domain-containing protein</fullName>
    </recommendedName>
</protein>